<evidence type="ECO:0000313" key="6">
    <source>
        <dbReference type="Proteomes" id="UP000199682"/>
    </source>
</evidence>
<evidence type="ECO:0000259" key="4">
    <source>
        <dbReference type="Pfam" id="PF12740"/>
    </source>
</evidence>
<dbReference type="InterPro" id="IPR041127">
    <property type="entry name" value="PET_hydrolase/cutinase-like"/>
</dbReference>
<feature type="signal peptide" evidence="3">
    <location>
        <begin position="1"/>
        <end position="21"/>
    </location>
</feature>
<dbReference type="Proteomes" id="UP000199682">
    <property type="component" value="Unassembled WGS sequence"/>
</dbReference>
<dbReference type="PANTHER" id="PTHR22946">
    <property type="entry name" value="DIENELACTONE HYDROLASE DOMAIN-CONTAINING PROTEIN-RELATED"/>
    <property type="match status" value="1"/>
</dbReference>
<dbReference type="AlphaFoldDB" id="A0A1G9PL65"/>
<feature type="domain" description="PET hydrolase/cutinase-like" evidence="4">
    <location>
        <begin position="25"/>
        <end position="277"/>
    </location>
</feature>
<dbReference type="EMBL" id="FNET01000015">
    <property type="protein sequence ID" value="SDL99459.1"/>
    <property type="molecule type" value="Genomic_DNA"/>
</dbReference>
<dbReference type="Gene3D" id="3.40.50.1820">
    <property type="entry name" value="alpha/beta hydrolase"/>
    <property type="match status" value="1"/>
</dbReference>
<accession>A0A1G9PL65</accession>
<dbReference type="GO" id="GO:0052689">
    <property type="term" value="F:carboxylic ester hydrolase activity"/>
    <property type="evidence" value="ECO:0007669"/>
    <property type="project" value="UniProtKB-ARBA"/>
</dbReference>
<feature type="chain" id="PRO_5038685861" evidence="3">
    <location>
        <begin position="22"/>
        <end position="279"/>
    </location>
</feature>
<evidence type="ECO:0000256" key="3">
    <source>
        <dbReference type="SAM" id="SignalP"/>
    </source>
</evidence>
<evidence type="ECO:0000256" key="2">
    <source>
        <dbReference type="ARBA" id="ARBA00022801"/>
    </source>
</evidence>
<sequence>MRIKPMLAALVLALIPATAPAVATAAANPYERGPAPTVASVESSRGTFAVTSAAVARQSNFGGGTVYAPTSDLTFGAVAVSPGFTATQTSVAHFGPRLASYGFVVITINTLSGFDDPDSRGRQLLAALDYVVRTNPRVDASRLAVMGHSMGGGGALRASATRPALQASIPMAGWHTTKNWSTVRVPTLVLGGQNDPTAPNSQHSTPFYNSITAAPDKAFLELRGGNHSAPRSDNVTVRKYTLSWLKRFVDDDVRYDQFLCPAPAPNTLISAYRDTCPHA</sequence>
<dbReference type="PANTHER" id="PTHR22946:SF9">
    <property type="entry name" value="POLYKETIDE TRANSFERASE AF380"/>
    <property type="match status" value="1"/>
</dbReference>
<gene>
    <name evidence="5" type="ORF">SAMN04488074_11594</name>
</gene>
<keyword evidence="3" id="KW-0732">Signal</keyword>
<dbReference type="InterPro" id="IPR050261">
    <property type="entry name" value="FrsA_esterase"/>
</dbReference>
<dbReference type="Pfam" id="PF12740">
    <property type="entry name" value="PETase"/>
    <property type="match status" value="1"/>
</dbReference>
<dbReference type="RefSeq" id="WP_090010807.1">
    <property type="nucleotide sequence ID" value="NZ_FNET01000015.1"/>
</dbReference>
<evidence type="ECO:0000313" key="5">
    <source>
        <dbReference type="EMBL" id="SDL99459.1"/>
    </source>
</evidence>
<comment type="similarity">
    <text evidence="1">Belongs to the AB hydrolase superfamily.</text>
</comment>
<dbReference type="SUPFAM" id="SSF53474">
    <property type="entry name" value="alpha/beta-Hydrolases"/>
    <property type="match status" value="1"/>
</dbReference>
<name>A0A1G9PL65_9PSEU</name>
<dbReference type="InterPro" id="IPR029058">
    <property type="entry name" value="AB_hydrolase_fold"/>
</dbReference>
<reference evidence="6" key="1">
    <citation type="submission" date="2016-10" db="EMBL/GenBank/DDBJ databases">
        <authorList>
            <person name="Varghese N."/>
            <person name="Submissions S."/>
        </authorList>
    </citation>
    <scope>NUCLEOTIDE SEQUENCE [LARGE SCALE GENOMIC DNA]</scope>
    <source>
        <strain evidence="6">DSM 44796</strain>
    </source>
</reference>
<keyword evidence="2" id="KW-0378">Hydrolase</keyword>
<proteinExistence type="inferred from homology"/>
<evidence type="ECO:0000256" key="1">
    <source>
        <dbReference type="ARBA" id="ARBA00008645"/>
    </source>
</evidence>
<protein>
    <submittedName>
        <fullName evidence="5">Cutinase</fullName>
    </submittedName>
</protein>
<organism evidence="5 6">
    <name type="scientific">Lentzea albidocapillata subsp. violacea</name>
    <dbReference type="NCBI Taxonomy" id="128104"/>
    <lineage>
        <taxon>Bacteria</taxon>
        <taxon>Bacillati</taxon>
        <taxon>Actinomycetota</taxon>
        <taxon>Actinomycetes</taxon>
        <taxon>Pseudonocardiales</taxon>
        <taxon>Pseudonocardiaceae</taxon>
        <taxon>Lentzea</taxon>
    </lineage>
</organism>